<dbReference type="GO" id="GO:0004521">
    <property type="term" value="F:RNA endonuclease activity"/>
    <property type="evidence" value="ECO:0007669"/>
    <property type="project" value="InterPro"/>
</dbReference>
<name>A0AAQ3Q7R9_9LILI</name>
<dbReference type="Proteomes" id="UP001327560">
    <property type="component" value="Chromosome 2"/>
</dbReference>
<reference evidence="12 13" key="1">
    <citation type="submission" date="2023-10" db="EMBL/GenBank/DDBJ databases">
        <title>Chromosome-scale genome assembly provides insights into flower coloration mechanisms of Canna indica.</title>
        <authorList>
            <person name="Li C."/>
        </authorList>
    </citation>
    <scope>NUCLEOTIDE SEQUENCE [LARGE SCALE GENOMIC DNA]</scope>
    <source>
        <tissue evidence="12">Flower</tissue>
    </source>
</reference>
<dbReference type="GO" id="GO:0046872">
    <property type="term" value="F:metal ion binding"/>
    <property type="evidence" value="ECO:0007669"/>
    <property type="project" value="UniProtKB-KW"/>
</dbReference>
<organism evidence="12 13">
    <name type="scientific">Canna indica</name>
    <name type="common">Indian-shot</name>
    <dbReference type="NCBI Taxonomy" id="4628"/>
    <lineage>
        <taxon>Eukaryota</taxon>
        <taxon>Viridiplantae</taxon>
        <taxon>Streptophyta</taxon>
        <taxon>Embryophyta</taxon>
        <taxon>Tracheophyta</taxon>
        <taxon>Spermatophyta</taxon>
        <taxon>Magnoliopsida</taxon>
        <taxon>Liliopsida</taxon>
        <taxon>Zingiberales</taxon>
        <taxon>Cannaceae</taxon>
        <taxon>Canna</taxon>
    </lineage>
</organism>
<dbReference type="SUPFAM" id="SSF142877">
    <property type="entry name" value="EndoU-like"/>
    <property type="match status" value="1"/>
</dbReference>
<gene>
    <name evidence="12" type="ORF">Cni_G07646</name>
</gene>
<evidence type="ECO:0000259" key="11">
    <source>
        <dbReference type="PROSITE" id="PS51959"/>
    </source>
</evidence>
<evidence type="ECO:0000256" key="6">
    <source>
        <dbReference type="ARBA" id="ARBA00022759"/>
    </source>
</evidence>
<dbReference type="InterPro" id="IPR039787">
    <property type="entry name" value="ENDOU"/>
</dbReference>
<feature type="domain" description="EndoU" evidence="11">
    <location>
        <begin position="91"/>
        <end position="140"/>
    </location>
</feature>
<dbReference type="PANTHER" id="PTHR12439:SF11">
    <property type="entry name" value="URIDYLATE-SPECIFIC ENDORIBONUCLEASE"/>
    <property type="match status" value="1"/>
</dbReference>
<accession>A0AAQ3Q7R9</accession>
<comment type="similarity">
    <text evidence="2">Belongs to the ENDOU family.</text>
</comment>
<evidence type="ECO:0000256" key="4">
    <source>
        <dbReference type="ARBA" id="ARBA00022722"/>
    </source>
</evidence>
<keyword evidence="7" id="KW-0378">Hydrolase</keyword>
<evidence type="ECO:0000256" key="10">
    <source>
        <dbReference type="ARBA" id="ARBA00023239"/>
    </source>
</evidence>
<dbReference type="EMBL" id="CP136891">
    <property type="protein sequence ID" value="WOK98934.1"/>
    <property type="molecule type" value="Genomic_DNA"/>
</dbReference>
<evidence type="ECO:0000256" key="7">
    <source>
        <dbReference type="ARBA" id="ARBA00022801"/>
    </source>
</evidence>
<evidence type="ECO:0000313" key="12">
    <source>
        <dbReference type="EMBL" id="WOK98934.1"/>
    </source>
</evidence>
<evidence type="ECO:0000256" key="2">
    <source>
        <dbReference type="ARBA" id="ARBA00010168"/>
    </source>
</evidence>
<proteinExistence type="inferred from homology"/>
<dbReference type="GO" id="GO:0016829">
    <property type="term" value="F:lyase activity"/>
    <property type="evidence" value="ECO:0007669"/>
    <property type="project" value="UniProtKB-KW"/>
</dbReference>
<evidence type="ECO:0000256" key="3">
    <source>
        <dbReference type="ARBA" id="ARBA00011245"/>
    </source>
</evidence>
<dbReference type="PANTHER" id="PTHR12439">
    <property type="entry name" value="PLACENTAL PROTEIN 11-RELATED"/>
    <property type="match status" value="1"/>
</dbReference>
<evidence type="ECO:0000313" key="13">
    <source>
        <dbReference type="Proteomes" id="UP001327560"/>
    </source>
</evidence>
<dbReference type="InterPro" id="IPR037227">
    <property type="entry name" value="EndoU-like"/>
</dbReference>
<dbReference type="PROSITE" id="PS51959">
    <property type="entry name" value="ENDOU"/>
    <property type="match status" value="1"/>
</dbReference>
<evidence type="ECO:0000256" key="1">
    <source>
        <dbReference type="ARBA" id="ARBA00001936"/>
    </source>
</evidence>
<evidence type="ECO:0000256" key="8">
    <source>
        <dbReference type="ARBA" id="ARBA00022884"/>
    </source>
</evidence>
<keyword evidence="9" id="KW-0464">Manganese</keyword>
<keyword evidence="10" id="KW-0456">Lyase</keyword>
<protein>
    <submittedName>
        <fullName evidence="12">Poly(U)-specific endoribonuclease-B-like</fullName>
    </submittedName>
</protein>
<dbReference type="InterPro" id="IPR018998">
    <property type="entry name" value="EndoU_C"/>
</dbReference>
<comment type="subunit">
    <text evidence="3">Monomer.</text>
</comment>
<keyword evidence="8" id="KW-0694">RNA-binding</keyword>
<keyword evidence="13" id="KW-1185">Reference proteome</keyword>
<sequence length="140" mass="15833">MHENSSSAASASDVVSEEEPSTDSELVWIFDEDKGFIIGYLRADLARYHPSLLLLAYTVMGTWGAYKRPPHEQEYIDEASHCMGLKPSREELDDLSKACDRLWDLDLNRLMPGKDYEIDCGQGEKVYQEGDMASKSFFLG</sequence>
<evidence type="ECO:0000256" key="5">
    <source>
        <dbReference type="ARBA" id="ARBA00022723"/>
    </source>
</evidence>
<dbReference type="AlphaFoldDB" id="A0AAQ3Q7R9"/>
<keyword evidence="4" id="KW-0540">Nuclease</keyword>
<comment type="cofactor">
    <cofactor evidence="1">
        <name>Mn(2+)</name>
        <dbReference type="ChEBI" id="CHEBI:29035"/>
    </cofactor>
</comment>
<dbReference type="GO" id="GO:0003723">
    <property type="term" value="F:RNA binding"/>
    <property type="evidence" value="ECO:0007669"/>
    <property type="project" value="UniProtKB-KW"/>
</dbReference>
<keyword evidence="5" id="KW-0479">Metal-binding</keyword>
<keyword evidence="6" id="KW-0255">Endonuclease</keyword>
<dbReference type="GO" id="GO:0016787">
    <property type="term" value="F:hydrolase activity"/>
    <property type="evidence" value="ECO:0007669"/>
    <property type="project" value="UniProtKB-KW"/>
</dbReference>
<evidence type="ECO:0000256" key="9">
    <source>
        <dbReference type="ARBA" id="ARBA00023211"/>
    </source>
</evidence>